<name>A0A2L1C9L3_METMI</name>
<sequence>MKRLNHSRCRINDCAYVVAISLGLNILGSQAVTYLQLPAFLDSTGTILAAVLLGPLFGSLVGLLTNLIEGFFIYSGLYYFAIVNILIGFVTGIIFKKYPFNVKYVVITTIILALIGTIVGNIIAYYLFGGITGSPIDDVTIYLAGSGMSVYNAVFVSGFIINLFDKIISFVLVFLIIGFFQKYVDKCYLNIKFDDKTK</sequence>
<gene>
    <name evidence="3" type="ORF">HNP96_001390</name>
    <name evidence="2" type="ORF">MMJJ_06210</name>
</gene>
<feature type="transmembrane region" description="Helical" evidence="1">
    <location>
        <begin position="47"/>
        <end position="65"/>
    </location>
</feature>
<feature type="transmembrane region" description="Helical" evidence="1">
    <location>
        <begin position="140"/>
        <end position="161"/>
    </location>
</feature>
<dbReference type="AlphaFoldDB" id="A0A2L1C9L3"/>
<dbReference type="RefSeq" id="WP_104837636.1">
    <property type="nucleotide sequence ID" value="NZ_CP026606.1"/>
</dbReference>
<dbReference type="Pfam" id="PF12822">
    <property type="entry name" value="ECF_trnsprt"/>
    <property type="match status" value="1"/>
</dbReference>
<dbReference type="Gene3D" id="1.10.1760.20">
    <property type="match status" value="1"/>
</dbReference>
<dbReference type="GO" id="GO:0022857">
    <property type="term" value="F:transmembrane transporter activity"/>
    <property type="evidence" value="ECO:0007669"/>
    <property type="project" value="InterPro"/>
</dbReference>
<feature type="transmembrane region" description="Helical" evidence="1">
    <location>
        <begin position="167"/>
        <end position="184"/>
    </location>
</feature>
<dbReference type="Proteomes" id="UP000590564">
    <property type="component" value="Unassembled WGS sequence"/>
</dbReference>
<dbReference type="GeneID" id="36101713"/>
<dbReference type="EMBL" id="JACHED010000003">
    <property type="protein sequence ID" value="MBB6497347.1"/>
    <property type="molecule type" value="Genomic_DNA"/>
</dbReference>
<reference evidence="3 5" key="3">
    <citation type="submission" date="2020-08" db="EMBL/GenBank/DDBJ databases">
        <title>Genomic Encyclopedia of Type Strains, Phase IV (KMG-V): Genome sequencing to study the core and pangenomes of soil and plant-associated prokaryotes.</title>
        <authorList>
            <person name="Whitman W."/>
        </authorList>
    </citation>
    <scope>NUCLEOTIDE SEQUENCE [LARGE SCALE GENOMIC DNA]</scope>
    <source>
        <strain evidence="3 5">D1</strain>
    </source>
</reference>
<proteinExistence type="predicted"/>
<feature type="transmembrane region" description="Helical" evidence="1">
    <location>
        <begin position="104"/>
        <end position="128"/>
    </location>
</feature>
<dbReference type="KEGG" id="mmad:MMJJ_06210"/>
<reference evidence="4" key="1">
    <citation type="journal article" date="2018" name="Genome Announc.">
        <title>Complete Genome Sequence of the Methanococcus maripaludis Type Strain JJ (DSM 2067), a Model for Selenoprotein Synthesis in Archaea.</title>
        <authorList>
            <person name="Poehlein A."/>
            <person name="Heym D."/>
            <person name="Quitzke V."/>
            <person name="Fersch J."/>
            <person name="Daniel R."/>
            <person name="Rother M."/>
        </authorList>
    </citation>
    <scope>NUCLEOTIDE SEQUENCE [LARGE SCALE GENOMIC DNA]</scope>
    <source>
        <strain evidence="4">DSM 2067</strain>
    </source>
</reference>
<evidence type="ECO:0000313" key="4">
    <source>
        <dbReference type="Proteomes" id="UP000239462"/>
    </source>
</evidence>
<feature type="transmembrane region" description="Helical" evidence="1">
    <location>
        <begin position="77"/>
        <end position="98"/>
    </location>
</feature>
<protein>
    <submittedName>
        <fullName evidence="3">Energy-coupling factor transport system substrate-specific component</fullName>
    </submittedName>
</protein>
<accession>A0A2L1C9L3</accession>
<dbReference type="Proteomes" id="UP000239462">
    <property type="component" value="Chromosome"/>
</dbReference>
<evidence type="ECO:0000313" key="5">
    <source>
        <dbReference type="Proteomes" id="UP000590564"/>
    </source>
</evidence>
<keyword evidence="1" id="KW-1133">Transmembrane helix</keyword>
<feature type="transmembrane region" description="Helical" evidence="1">
    <location>
        <begin position="14"/>
        <end position="35"/>
    </location>
</feature>
<dbReference type="InterPro" id="IPR024529">
    <property type="entry name" value="ECF_trnsprt_substrate-spec"/>
</dbReference>
<reference evidence="2" key="2">
    <citation type="submission" date="2018-02" db="EMBL/GenBank/DDBJ databases">
        <title>Complete genome sequence of the Methanococcus maripaludis type strain JJ (DSM 2067), a model for selenoprotein synthesis in Archaea.</title>
        <authorList>
            <person name="Poehlein A."/>
            <person name="Heym D."/>
            <person name="Quitzke V."/>
            <person name="Fersch J."/>
            <person name="Daniel R."/>
            <person name="Rother M."/>
        </authorList>
    </citation>
    <scope>NUCLEOTIDE SEQUENCE [LARGE SCALE GENOMIC DNA]</scope>
    <source>
        <strain evidence="2">DSM 2067</strain>
    </source>
</reference>
<keyword evidence="1" id="KW-0812">Transmembrane</keyword>
<dbReference type="EMBL" id="CP026606">
    <property type="protein sequence ID" value="AVB76037.1"/>
    <property type="molecule type" value="Genomic_DNA"/>
</dbReference>
<evidence type="ECO:0000313" key="2">
    <source>
        <dbReference type="EMBL" id="AVB76037.1"/>
    </source>
</evidence>
<organism evidence="2 4">
    <name type="scientific">Methanococcus maripaludis</name>
    <name type="common">Methanococcus deltae</name>
    <dbReference type="NCBI Taxonomy" id="39152"/>
    <lineage>
        <taxon>Archaea</taxon>
        <taxon>Methanobacteriati</taxon>
        <taxon>Methanobacteriota</taxon>
        <taxon>Methanomada group</taxon>
        <taxon>Methanococci</taxon>
        <taxon>Methanococcales</taxon>
        <taxon>Methanococcaceae</taxon>
        <taxon>Methanococcus</taxon>
    </lineage>
</organism>
<evidence type="ECO:0000256" key="1">
    <source>
        <dbReference type="SAM" id="Phobius"/>
    </source>
</evidence>
<evidence type="ECO:0000313" key="3">
    <source>
        <dbReference type="EMBL" id="MBB6497347.1"/>
    </source>
</evidence>
<keyword evidence="1" id="KW-0472">Membrane</keyword>